<reference evidence="5" key="1">
    <citation type="submission" date="2017-01" db="EMBL/GenBank/DDBJ databases">
        <authorList>
            <person name="Varghese N."/>
            <person name="Submissions S."/>
        </authorList>
    </citation>
    <scope>NUCLEOTIDE SEQUENCE [LARGE SCALE GENOMIC DNA]</scope>
    <source>
        <strain evidence="5">type strain: HArc-</strain>
    </source>
</reference>
<proteinExistence type="predicted"/>
<feature type="region of interest" description="Disordered" evidence="1">
    <location>
        <begin position="144"/>
        <end position="164"/>
    </location>
</feature>
<dbReference type="EMBL" id="FTNR01000003">
    <property type="protein sequence ID" value="SIR81215.1"/>
    <property type="molecule type" value="Genomic_DNA"/>
</dbReference>
<sequence>MRELPFLNDDTAVSPVIGVVLLVGISVIMMTRVGSVVLSQGGLVQQTPDVEVVYDQTGDNVTVTVVSLIGPSTVAAEDLDIRVDGDEVCDTWDSSGGLEVGDELVVTKYGDSCTDLDLEEVDSLDVVMDGNGQSELLSSYEVIGTDETGESEESGEESEESETDIPAFKSLSVTVNEHHSQENPDEVVIDWEVTNAEDADSIHISTSSGHTGSENVDTDDVYKIEPRGYAEFDFDVTVDINGGEQCELTFEEGGTQTLADCK</sequence>
<dbReference type="AlphaFoldDB" id="A0A1N7DZU5"/>
<feature type="domain" description="Archaeal Type IV pilin N-terminal" evidence="3">
    <location>
        <begin position="12"/>
        <end position="86"/>
    </location>
</feature>
<organism evidence="4 5">
    <name type="scientific">Natronorubrum thiooxidans</name>
    <dbReference type="NCBI Taxonomy" id="308853"/>
    <lineage>
        <taxon>Archaea</taxon>
        <taxon>Methanobacteriati</taxon>
        <taxon>Methanobacteriota</taxon>
        <taxon>Stenosarchaea group</taxon>
        <taxon>Halobacteria</taxon>
        <taxon>Halobacteriales</taxon>
        <taxon>Natrialbaceae</taxon>
        <taxon>Natronorubrum</taxon>
    </lineage>
</organism>
<evidence type="ECO:0000313" key="5">
    <source>
        <dbReference type="Proteomes" id="UP000185936"/>
    </source>
</evidence>
<feature type="transmembrane region" description="Helical" evidence="2">
    <location>
        <begin position="12"/>
        <end position="30"/>
    </location>
</feature>
<name>A0A1N7DZU5_9EURY</name>
<dbReference type="Pfam" id="PF07790">
    <property type="entry name" value="Pilin_N"/>
    <property type="match status" value="1"/>
</dbReference>
<feature type="compositionally biased region" description="Acidic residues" evidence="1">
    <location>
        <begin position="147"/>
        <end position="163"/>
    </location>
</feature>
<keyword evidence="2" id="KW-0472">Membrane</keyword>
<dbReference type="Proteomes" id="UP000185936">
    <property type="component" value="Unassembled WGS sequence"/>
</dbReference>
<protein>
    <recommendedName>
        <fullName evidence="3">Archaeal Type IV pilin N-terminal domain-containing protein</fullName>
    </recommendedName>
</protein>
<evidence type="ECO:0000313" key="4">
    <source>
        <dbReference type="EMBL" id="SIR81215.1"/>
    </source>
</evidence>
<keyword evidence="2" id="KW-1133">Transmembrane helix</keyword>
<keyword evidence="5" id="KW-1185">Reference proteome</keyword>
<evidence type="ECO:0000256" key="1">
    <source>
        <dbReference type="SAM" id="MobiDB-lite"/>
    </source>
</evidence>
<dbReference type="OrthoDB" id="163478at2157"/>
<dbReference type="RefSeq" id="WP_076608196.1">
    <property type="nucleotide sequence ID" value="NZ_FTNR01000003.1"/>
</dbReference>
<dbReference type="InterPro" id="IPR012859">
    <property type="entry name" value="Pilin_N_archaeal"/>
</dbReference>
<keyword evidence="2" id="KW-0812">Transmembrane</keyword>
<evidence type="ECO:0000259" key="3">
    <source>
        <dbReference type="Pfam" id="PF07790"/>
    </source>
</evidence>
<evidence type="ECO:0000256" key="2">
    <source>
        <dbReference type="SAM" id="Phobius"/>
    </source>
</evidence>
<gene>
    <name evidence="4" type="ORF">SAMN05421752_10361</name>
</gene>
<accession>A0A1N7DZU5</accession>